<feature type="region of interest" description="Disordered" evidence="1">
    <location>
        <begin position="28"/>
        <end position="47"/>
    </location>
</feature>
<organism evidence="2">
    <name type="scientific">marine metagenome</name>
    <dbReference type="NCBI Taxonomy" id="408172"/>
    <lineage>
        <taxon>unclassified sequences</taxon>
        <taxon>metagenomes</taxon>
        <taxon>ecological metagenomes</taxon>
    </lineage>
</organism>
<dbReference type="EMBL" id="UINC01188191">
    <property type="protein sequence ID" value="SVE01287.1"/>
    <property type="molecule type" value="Genomic_DNA"/>
</dbReference>
<reference evidence="2" key="1">
    <citation type="submission" date="2018-05" db="EMBL/GenBank/DDBJ databases">
        <authorList>
            <person name="Lanie J.A."/>
            <person name="Ng W.-L."/>
            <person name="Kazmierczak K.M."/>
            <person name="Andrzejewski T.M."/>
            <person name="Davidsen T.M."/>
            <person name="Wayne K.J."/>
            <person name="Tettelin H."/>
            <person name="Glass J.I."/>
            <person name="Rusch D."/>
            <person name="Podicherti R."/>
            <person name="Tsui H.-C.T."/>
            <person name="Winkler M.E."/>
        </authorList>
    </citation>
    <scope>NUCLEOTIDE SEQUENCE</scope>
</reference>
<dbReference type="AlphaFoldDB" id="A0A383A0E4"/>
<evidence type="ECO:0000313" key="2">
    <source>
        <dbReference type="EMBL" id="SVE01287.1"/>
    </source>
</evidence>
<protein>
    <submittedName>
        <fullName evidence="2">Uncharacterized protein</fullName>
    </submittedName>
</protein>
<sequence length="47" mass="5195">VHFIIILPFLGLKEKTLEVPLSITEPVLGGSQTTTMTKDNSNIRDNL</sequence>
<feature type="compositionally biased region" description="Polar residues" evidence="1">
    <location>
        <begin position="30"/>
        <end position="47"/>
    </location>
</feature>
<accession>A0A383A0E4</accession>
<gene>
    <name evidence="2" type="ORF">METZ01_LOCUS454141</name>
</gene>
<proteinExistence type="predicted"/>
<feature type="non-terminal residue" evidence="2">
    <location>
        <position position="1"/>
    </location>
</feature>
<evidence type="ECO:0000256" key="1">
    <source>
        <dbReference type="SAM" id="MobiDB-lite"/>
    </source>
</evidence>
<name>A0A383A0E4_9ZZZZ</name>